<dbReference type="RefSeq" id="WP_147783143.1">
    <property type="nucleotide sequence ID" value="NZ_VRMG01000005.1"/>
</dbReference>
<dbReference type="PANTHER" id="PTHR30614:SF37">
    <property type="entry name" value="AMINO-ACID ABC TRANSPORTER PERMEASE PROTEIN YHDX-RELATED"/>
    <property type="match status" value="1"/>
</dbReference>
<dbReference type="GO" id="GO:0022857">
    <property type="term" value="F:transmembrane transporter activity"/>
    <property type="evidence" value="ECO:0007669"/>
    <property type="project" value="InterPro"/>
</dbReference>
<evidence type="ECO:0000256" key="5">
    <source>
        <dbReference type="ARBA" id="ARBA00022692"/>
    </source>
</evidence>
<evidence type="ECO:0000256" key="4">
    <source>
        <dbReference type="ARBA" id="ARBA00022475"/>
    </source>
</evidence>
<dbReference type="InterPro" id="IPR035906">
    <property type="entry name" value="MetI-like_sf"/>
</dbReference>
<dbReference type="Gene3D" id="1.10.3720.10">
    <property type="entry name" value="MetI-like"/>
    <property type="match status" value="1"/>
</dbReference>
<dbReference type="InterPro" id="IPR000515">
    <property type="entry name" value="MetI-like"/>
</dbReference>
<keyword evidence="4" id="KW-1003">Cell membrane</keyword>
<evidence type="ECO:0000259" key="10">
    <source>
        <dbReference type="PROSITE" id="PS50928"/>
    </source>
</evidence>
<keyword evidence="12" id="KW-1185">Reference proteome</keyword>
<dbReference type="SUPFAM" id="SSF161098">
    <property type="entry name" value="MetI-like"/>
    <property type="match status" value="1"/>
</dbReference>
<dbReference type="Pfam" id="PF00528">
    <property type="entry name" value="BPD_transp_1"/>
    <property type="match status" value="1"/>
</dbReference>
<protein>
    <submittedName>
        <fullName evidence="11">Amino acid ABC transporter permease</fullName>
    </submittedName>
</protein>
<dbReference type="PANTHER" id="PTHR30614">
    <property type="entry name" value="MEMBRANE COMPONENT OF AMINO ACID ABC TRANSPORTER"/>
    <property type="match status" value="1"/>
</dbReference>
<feature type="transmembrane region" description="Helical" evidence="9">
    <location>
        <begin position="20"/>
        <end position="42"/>
    </location>
</feature>
<comment type="similarity">
    <text evidence="2">Belongs to the binding-protein-dependent transport system permease family. HisMQ subfamily.</text>
</comment>
<keyword evidence="5 9" id="KW-0812">Transmembrane</keyword>
<evidence type="ECO:0000256" key="1">
    <source>
        <dbReference type="ARBA" id="ARBA00004651"/>
    </source>
</evidence>
<dbReference type="PROSITE" id="PS50928">
    <property type="entry name" value="ABC_TM1"/>
    <property type="match status" value="1"/>
</dbReference>
<comment type="caution">
    <text evidence="11">The sequence shown here is derived from an EMBL/GenBank/DDBJ whole genome shotgun (WGS) entry which is preliminary data.</text>
</comment>
<evidence type="ECO:0000256" key="6">
    <source>
        <dbReference type="ARBA" id="ARBA00022970"/>
    </source>
</evidence>
<comment type="subcellular location">
    <subcellularLocation>
        <location evidence="1 9">Cell membrane</location>
        <topology evidence="1 9">Multi-pass membrane protein</topology>
    </subcellularLocation>
</comment>
<evidence type="ECO:0000313" key="11">
    <source>
        <dbReference type="EMBL" id="TXN31556.1"/>
    </source>
</evidence>
<dbReference type="CDD" id="cd06261">
    <property type="entry name" value="TM_PBP2"/>
    <property type="match status" value="1"/>
</dbReference>
<evidence type="ECO:0000256" key="2">
    <source>
        <dbReference type="ARBA" id="ARBA00010072"/>
    </source>
</evidence>
<feature type="transmembrane region" description="Helical" evidence="9">
    <location>
        <begin position="182"/>
        <end position="205"/>
    </location>
</feature>
<evidence type="ECO:0000256" key="8">
    <source>
        <dbReference type="ARBA" id="ARBA00023136"/>
    </source>
</evidence>
<feature type="domain" description="ABC transmembrane type-1" evidence="10">
    <location>
        <begin position="15"/>
        <end position="204"/>
    </location>
</feature>
<reference evidence="11 12" key="1">
    <citation type="submission" date="2019-08" db="EMBL/GenBank/DDBJ databases">
        <title>Bacterial whole genome sequence for Glaciihabitans sp. CHu50b-6-2.</title>
        <authorList>
            <person name="Jin L."/>
        </authorList>
    </citation>
    <scope>NUCLEOTIDE SEQUENCE [LARGE SCALE GENOMIC DNA]</scope>
    <source>
        <strain evidence="11 12">CHu50b-6-2</strain>
    </source>
</reference>
<organism evidence="11 12">
    <name type="scientific">Lacisediminihabitans profunda</name>
    <dbReference type="NCBI Taxonomy" id="2594790"/>
    <lineage>
        <taxon>Bacteria</taxon>
        <taxon>Bacillati</taxon>
        <taxon>Actinomycetota</taxon>
        <taxon>Actinomycetes</taxon>
        <taxon>Micrococcales</taxon>
        <taxon>Microbacteriaceae</taxon>
        <taxon>Lacisediminihabitans</taxon>
    </lineage>
</organism>
<dbReference type="GO" id="GO:0006865">
    <property type="term" value="P:amino acid transport"/>
    <property type="evidence" value="ECO:0007669"/>
    <property type="project" value="UniProtKB-KW"/>
</dbReference>
<evidence type="ECO:0000256" key="7">
    <source>
        <dbReference type="ARBA" id="ARBA00022989"/>
    </source>
</evidence>
<dbReference type="AlphaFoldDB" id="A0A5C8UVB4"/>
<keyword evidence="8 9" id="KW-0472">Membrane</keyword>
<dbReference type="EMBL" id="VRMG01000005">
    <property type="protein sequence ID" value="TXN31556.1"/>
    <property type="molecule type" value="Genomic_DNA"/>
</dbReference>
<dbReference type="Proteomes" id="UP000321379">
    <property type="component" value="Unassembled WGS sequence"/>
</dbReference>
<keyword evidence="3 9" id="KW-0813">Transport</keyword>
<name>A0A5C8UVB4_9MICO</name>
<dbReference type="InterPro" id="IPR010065">
    <property type="entry name" value="AA_ABC_transptr_permease_3TM"/>
</dbReference>
<keyword evidence="7 9" id="KW-1133">Transmembrane helix</keyword>
<evidence type="ECO:0000256" key="3">
    <source>
        <dbReference type="ARBA" id="ARBA00022448"/>
    </source>
</evidence>
<evidence type="ECO:0000256" key="9">
    <source>
        <dbReference type="RuleBase" id="RU363032"/>
    </source>
</evidence>
<dbReference type="NCBIfam" id="TIGR01726">
    <property type="entry name" value="HEQRo_perm_3TM"/>
    <property type="match status" value="1"/>
</dbReference>
<feature type="transmembrane region" description="Helical" evidence="9">
    <location>
        <begin position="63"/>
        <end position="85"/>
    </location>
</feature>
<keyword evidence="6" id="KW-0029">Amino-acid transport</keyword>
<evidence type="ECO:0000313" key="12">
    <source>
        <dbReference type="Proteomes" id="UP000321379"/>
    </source>
</evidence>
<accession>A0A5C8UVB4</accession>
<gene>
    <name evidence="11" type="ORF">FVP33_08460</name>
</gene>
<dbReference type="GO" id="GO:0043190">
    <property type="term" value="C:ATP-binding cassette (ABC) transporter complex"/>
    <property type="evidence" value="ECO:0007669"/>
    <property type="project" value="InterPro"/>
</dbReference>
<dbReference type="InterPro" id="IPR043429">
    <property type="entry name" value="ArtM/GltK/GlnP/TcyL/YhdX-like"/>
</dbReference>
<sequence>MNAVIDNLPSYLQGFGLTLSLFAIAGAGALVLGTLVAAMRISPVPGLSGAAAVYTEALRNTPLTLVLFFCAIILPYLGATLPYFAAASIGLTLYTSPFVAEALRSGVNGVPIGQAEAARSLGMGFGQSLTLVIFPQAFRTVIPPLVNVLVALAKNTSVAGGFFVAELFTVGKKLANANGDNIIPILLGVAFFYLVITIPLGVLSARLEKRWVVRR</sequence>
<proteinExistence type="inferred from homology"/>